<dbReference type="NCBIfam" id="TIGR00634">
    <property type="entry name" value="recN"/>
    <property type="match status" value="1"/>
</dbReference>
<protein>
    <recommendedName>
        <fullName evidence="3 9">DNA repair protein RecN</fullName>
    </recommendedName>
    <alternativeName>
        <fullName evidence="8 9">Recombination protein N</fullName>
    </alternativeName>
</protein>
<dbReference type="InterPro" id="IPR003395">
    <property type="entry name" value="RecF/RecN/SMC_N"/>
</dbReference>
<feature type="domain" description="RecF/RecN/SMC N-terminal" evidence="10">
    <location>
        <begin position="7"/>
        <end position="507"/>
    </location>
</feature>
<name>A0A106BUL9_THIDE</name>
<evidence type="ECO:0000313" key="12">
    <source>
        <dbReference type="Proteomes" id="UP000064243"/>
    </source>
</evidence>
<evidence type="ECO:0000256" key="4">
    <source>
        <dbReference type="ARBA" id="ARBA00022741"/>
    </source>
</evidence>
<dbReference type="PIRSF" id="PIRSF003128">
    <property type="entry name" value="RecN"/>
    <property type="match status" value="1"/>
</dbReference>
<dbReference type="PATRIC" id="fig|36861.3.peg.3379"/>
<evidence type="ECO:0000256" key="9">
    <source>
        <dbReference type="PIRNR" id="PIRNR003128"/>
    </source>
</evidence>
<organism evidence="11 12">
    <name type="scientific">Thiobacillus denitrificans</name>
    <dbReference type="NCBI Taxonomy" id="36861"/>
    <lineage>
        <taxon>Bacteria</taxon>
        <taxon>Pseudomonadati</taxon>
        <taxon>Pseudomonadota</taxon>
        <taxon>Betaproteobacteria</taxon>
        <taxon>Nitrosomonadales</taxon>
        <taxon>Thiobacillaceae</taxon>
        <taxon>Thiobacillus</taxon>
    </lineage>
</organism>
<dbReference type="GO" id="GO:0005524">
    <property type="term" value="F:ATP binding"/>
    <property type="evidence" value="ECO:0007669"/>
    <property type="project" value="UniProtKB-KW"/>
</dbReference>
<dbReference type="GO" id="GO:0006310">
    <property type="term" value="P:DNA recombination"/>
    <property type="evidence" value="ECO:0007669"/>
    <property type="project" value="InterPro"/>
</dbReference>
<comment type="caution">
    <text evidence="11">The sequence shown here is derived from an EMBL/GenBank/DDBJ whole genome shotgun (WGS) entry which is preliminary data.</text>
</comment>
<keyword evidence="12" id="KW-1185">Reference proteome</keyword>
<dbReference type="Pfam" id="PF02463">
    <property type="entry name" value="SMC_N"/>
    <property type="match status" value="1"/>
</dbReference>
<evidence type="ECO:0000256" key="1">
    <source>
        <dbReference type="ARBA" id="ARBA00003618"/>
    </source>
</evidence>
<keyword evidence="4" id="KW-0547">Nucleotide-binding</keyword>
<evidence type="ECO:0000313" key="11">
    <source>
        <dbReference type="EMBL" id="KVW98962.1"/>
    </source>
</evidence>
<keyword evidence="6" id="KW-0067">ATP-binding</keyword>
<evidence type="ECO:0000259" key="10">
    <source>
        <dbReference type="Pfam" id="PF02463"/>
    </source>
</evidence>
<keyword evidence="5 9" id="KW-0227">DNA damage</keyword>
<evidence type="ECO:0000256" key="3">
    <source>
        <dbReference type="ARBA" id="ARBA00021315"/>
    </source>
</evidence>
<sequence length="551" mass="58500">MLVHLSIRNYLLVESVELDFAPGLTVLTGETGAGKSILIDALALALGDRAEGGVVRQGAPRAEIAAEFMIDGLPQLAAWLEEAGFASDDGALILRRVIDAGGRSRAFINGSAAPLAQLKDAAEFLLDIHGQHAHHALLRPQTQREVLDAYAGAQQSAAAVSAAWYAWQVARAQRQDAESHSQARQIEREGLNLAVEELRALGDDLARWDEIQIEHARLAHVTTLLEGSHALIHGLDEGEAAVFGRLGEMSARLDAMQAVDDSLSEVSTLLNSASADLAEAVHALRRYAGNLNLDPERLGELDRSLSDMHRMARKHRVQPDALAALLQQFETRLGELAASDDLDALQAHEAAAWTQYQAAAKQLSALRRKAATALSKQVTVAMHELALAGGKLDIQLQPVSEPRTHGLEDVGFLVASHPGLAPGPLGKVASGGELSRISLAIQTALSGVAGVPTLIFDEVDVGIGGSVAEAVGRRLAKLGETRQVLVITHLPQVAARGTQHLRVAKQASGGFVSSNIESLDADARVEELARMLGGLKITDTTRQHAAEMLAG</sequence>
<dbReference type="EMBL" id="LDUG01000008">
    <property type="protein sequence ID" value="KVW98962.1"/>
    <property type="molecule type" value="Genomic_DNA"/>
</dbReference>
<dbReference type="PANTHER" id="PTHR11059">
    <property type="entry name" value="DNA REPAIR PROTEIN RECN"/>
    <property type="match status" value="1"/>
</dbReference>
<dbReference type="GO" id="GO:0009432">
    <property type="term" value="P:SOS response"/>
    <property type="evidence" value="ECO:0007669"/>
    <property type="project" value="UniProtKB-ARBA"/>
</dbReference>
<evidence type="ECO:0000256" key="6">
    <source>
        <dbReference type="ARBA" id="ARBA00022840"/>
    </source>
</evidence>
<dbReference type="InterPro" id="IPR027417">
    <property type="entry name" value="P-loop_NTPase"/>
</dbReference>
<evidence type="ECO:0000256" key="7">
    <source>
        <dbReference type="ARBA" id="ARBA00023204"/>
    </source>
</evidence>
<keyword evidence="7 9" id="KW-0234">DNA repair</keyword>
<dbReference type="PANTHER" id="PTHR11059:SF0">
    <property type="entry name" value="DNA REPAIR PROTEIN RECN"/>
    <property type="match status" value="1"/>
</dbReference>
<dbReference type="FunFam" id="3.40.50.300:FF:000319">
    <property type="entry name" value="DNA repair protein RecN"/>
    <property type="match status" value="1"/>
</dbReference>
<gene>
    <name evidence="11" type="ORF">ABW22_02560</name>
</gene>
<dbReference type="Proteomes" id="UP000064243">
    <property type="component" value="Unassembled WGS sequence"/>
</dbReference>
<evidence type="ECO:0000256" key="8">
    <source>
        <dbReference type="ARBA" id="ARBA00033408"/>
    </source>
</evidence>
<dbReference type="GO" id="GO:0043590">
    <property type="term" value="C:bacterial nucleoid"/>
    <property type="evidence" value="ECO:0007669"/>
    <property type="project" value="TreeGrafter"/>
</dbReference>
<accession>A0A106BUL9</accession>
<dbReference type="InterPro" id="IPR004604">
    <property type="entry name" value="DNA_recomb/repair_RecN"/>
</dbReference>
<dbReference type="FunFam" id="3.40.50.300:FF:000356">
    <property type="entry name" value="DNA repair protein RecN"/>
    <property type="match status" value="1"/>
</dbReference>
<dbReference type="SUPFAM" id="SSF52540">
    <property type="entry name" value="P-loop containing nucleoside triphosphate hydrolases"/>
    <property type="match status" value="1"/>
</dbReference>
<evidence type="ECO:0000256" key="5">
    <source>
        <dbReference type="ARBA" id="ARBA00022763"/>
    </source>
</evidence>
<proteinExistence type="inferred from homology"/>
<dbReference type="STRING" id="1123392.GCA_000376425_00173"/>
<dbReference type="NCBIfam" id="NF008121">
    <property type="entry name" value="PRK10869.1"/>
    <property type="match status" value="1"/>
</dbReference>
<dbReference type="Gene3D" id="3.40.50.300">
    <property type="entry name" value="P-loop containing nucleotide triphosphate hydrolases"/>
    <property type="match status" value="2"/>
</dbReference>
<reference evidence="11 12" key="1">
    <citation type="journal article" date="2015" name="Appl. Environ. Microbiol.">
        <title>Aerobic and Anaerobic Thiosulfate Oxidation by a Cold-Adapted, Subglacial Chemoautotroph.</title>
        <authorList>
            <person name="Harrold Z.R."/>
            <person name="Skidmore M.L."/>
            <person name="Hamilton T.L."/>
            <person name="Desch L."/>
            <person name="Amada K."/>
            <person name="van Gelder W."/>
            <person name="Glover K."/>
            <person name="Roden E.E."/>
            <person name="Boyd E.S."/>
        </authorList>
    </citation>
    <scope>NUCLEOTIDE SEQUENCE [LARGE SCALE GENOMIC DNA]</scope>
    <source>
        <strain evidence="11 12">RG</strain>
    </source>
</reference>
<dbReference type="RefSeq" id="WP_059751784.1">
    <property type="nucleotide sequence ID" value="NZ_LDUG01000008.1"/>
</dbReference>
<dbReference type="AlphaFoldDB" id="A0A106BUL9"/>
<dbReference type="OrthoDB" id="9806954at2"/>
<dbReference type="CDD" id="cd03241">
    <property type="entry name" value="ABC_RecN"/>
    <property type="match status" value="2"/>
</dbReference>
<comment type="function">
    <text evidence="1 9">May be involved in recombinational repair of damaged DNA.</text>
</comment>
<comment type="similarity">
    <text evidence="2 9">Belongs to the RecN family.</text>
</comment>
<evidence type="ECO:0000256" key="2">
    <source>
        <dbReference type="ARBA" id="ARBA00009441"/>
    </source>
</evidence>
<dbReference type="GO" id="GO:0006281">
    <property type="term" value="P:DNA repair"/>
    <property type="evidence" value="ECO:0007669"/>
    <property type="project" value="UniProtKB-KW"/>
</dbReference>